<evidence type="ECO:0000313" key="7">
    <source>
        <dbReference type="Proteomes" id="UP000316225"/>
    </source>
</evidence>
<reference evidence="6 7" key="1">
    <citation type="journal article" date="2015" name="Stand. Genomic Sci.">
        <title>Genomic Encyclopedia of Bacterial and Archaeal Type Strains, Phase III: the genomes of soil and plant-associated and newly described type strains.</title>
        <authorList>
            <person name="Whitman W.B."/>
            <person name="Woyke T."/>
            <person name="Klenk H.P."/>
            <person name="Zhou Y."/>
            <person name="Lilburn T.G."/>
            <person name="Beck B.J."/>
            <person name="De Vos P."/>
            <person name="Vandamme P."/>
            <person name="Eisen J.A."/>
            <person name="Garrity G."/>
            <person name="Hugenholtz P."/>
            <person name="Kyrpides N.C."/>
        </authorList>
    </citation>
    <scope>NUCLEOTIDE SEQUENCE [LARGE SCALE GENOMIC DNA]</scope>
    <source>
        <strain evidence="6 7">CGMCC 1.5364</strain>
    </source>
</reference>
<keyword evidence="6" id="KW-0966">Cell projection</keyword>
<dbReference type="PANTHER" id="PTHR36307">
    <property type="entry name" value="FLAGELLA BASAL BODY P-RING FORMATION PROTEIN FLGA"/>
    <property type="match status" value="1"/>
</dbReference>
<comment type="caution">
    <text evidence="6">The sequence shown here is derived from an EMBL/GenBank/DDBJ whole genome shotgun (WGS) entry which is preliminary data.</text>
</comment>
<evidence type="ECO:0000256" key="1">
    <source>
        <dbReference type="ARBA" id="ARBA00004418"/>
    </source>
</evidence>
<evidence type="ECO:0000256" key="3">
    <source>
        <dbReference type="ARBA" id="ARBA00022764"/>
    </source>
</evidence>
<feature type="chain" id="PRO_5022267287" description="Flagella basal body P-ring formation protein FlgA" evidence="4">
    <location>
        <begin position="19"/>
        <end position="134"/>
    </location>
</feature>
<keyword evidence="6" id="KW-0282">Flagellum</keyword>
<accession>A0A562NU56</accession>
<keyword evidence="3 4" id="KW-0574">Periplasm</keyword>
<evidence type="ECO:0000256" key="4">
    <source>
        <dbReference type="RuleBase" id="RU362063"/>
    </source>
</evidence>
<dbReference type="Pfam" id="PF13144">
    <property type="entry name" value="ChapFlgA"/>
    <property type="match status" value="1"/>
</dbReference>
<dbReference type="OrthoDB" id="7619725at2"/>
<dbReference type="SMART" id="SM00858">
    <property type="entry name" value="SAF"/>
    <property type="match status" value="1"/>
</dbReference>
<name>A0A562NU56_9RHOB</name>
<dbReference type="GO" id="GO:0044780">
    <property type="term" value="P:bacterial-type flagellum assembly"/>
    <property type="evidence" value="ECO:0007669"/>
    <property type="project" value="InterPro"/>
</dbReference>
<sequence length="134" mass="14035">MRYLLPILAALCPAVASAEAVTAARTLPAGTVIAASDVIAANTNEVDPILGRQTRVTIYEGRQINPATLTTPTLIDRNQIVTISYVNASLRIDAEGRALSAGSAGETIRVMNNASRITVSGRVAADGTVVVRQY</sequence>
<evidence type="ECO:0000259" key="5">
    <source>
        <dbReference type="SMART" id="SM00858"/>
    </source>
</evidence>
<dbReference type="PANTHER" id="PTHR36307:SF1">
    <property type="entry name" value="FLAGELLA BASAL BODY P-RING FORMATION PROTEIN FLGA"/>
    <property type="match status" value="1"/>
</dbReference>
<comment type="similarity">
    <text evidence="4">Belongs to the FlgA family.</text>
</comment>
<comment type="function">
    <text evidence="4">Involved in the assembly process of the P-ring formation. It may associate with FlgF on the rod constituting a structure essential for the P-ring assembly or may act as a modulator protein for the P-ring assembly.</text>
</comment>
<dbReference type="InterPro" id="IPR013974">
    <property type="entry name" value="SAF"/>
</dbReference>
<dbReference type="RefSeq" id="WP_145396813.1">
    <property type="nucleotide sequence ID" value="NZ_VLKU01000003.1"/>
</dbReference>
<evidence type="ECO:0000313" key="6">
    <source>
        <dbReference type="EMBL" id="TWI35744.1"/>
    </source>
</evidence>
<dbReference type="AlphaFoldDB" id="A0A562NU56"/>
<dbReference type="EMBL" id="VLKU01000003">
    <property type="protein sequence ID" value="TWI35744.1"/>
    <property type="molecule type" value="Genomic_DNA"/>
</dbReference>
<dbReference type="Gene3D" id="2.30.30.760">
    <property type="match status" value="1"/>
</dbReference>
<keyword evidence="2 4" id="KW-0732">Signal</keyword>
<dbReference type="Proteomes" id="UP000316225">
    <property type="component" value="Unassembled WGS sequence"/>
</dbReference>
<dbReference type="InterPro" id="IPR017585">
    <property type="entry name" value="SAF_FlgA"/>
</dbReference>
<feature type="signal peptide" evidence="4">
    <location>
        <begin position="1"/>
        <end position="18"/>
    </location>
</feature>
<feature type="domain" description="SAF" evidence="5">
    <location>
        <begin position="18"/>
        <end position="70"/>
    </location>
</feature>
<keyword evidence="4" id="KW-1005">Bacterial flagellum biogenesis</keyword>
<dbReference type="NCBIfam" id="TIGR03170">
    <property type="entry name" value="flgA_cterm"/>
    <property type="match status" value="1"/>
</dbReference>
<comment type="subcellular location">
    <subcellularLocation>
        <location evidence="1 4">Periplasm</location>
    </subcellularLocation>
</comment>
<dbReference type="GO" id="GO:0042597">
    <property type="term" value="C:periplasmic space"/>
    <property type="evidence" value="ECO:0007669"/>
    <property type="project" value="UniProtKB-SubCell"/>
</dbReference>
<dbReference type="InterPro" id="IPR039246">
    <property type="entry name" value="Flagellar_FlgA"/>
</dbReference>
<protein>
    <recommendedName>
        <fullName evidence="4">Flagella basal body P-ring formation protein FlgA</fullName>
    </recommendedName>
</protein>
<keyword evidence="7" id="KW-1185">Reference proteome</keyword>
<keyword evidence="6" id="KW-0969">Cilium</keyword>
<dbReference type="CDD" id="cd11614">
    <property type="entry name" value="SAF_CpaB_FlgA_like"/>
    <property type="match status" value="1"/>
</dbReference>
<proteinExistence type="inferred from homology"/>
<evidence type="ECO:0000256" key="2">
    <source>
        <dbReference type="ARBA" id="ARBA00022729"/>
    </source>
</evidence>
<gene>
    <name evidence="6" type="ORF">IQ24_01102</name>
</gene>
<organism evidence="6 7">
    <name type="scientific">Paracoccus sulfuroxidans</name>
    <dbReference type="NCBI Taxonomy" id="384678"/>
    <lineage>
        <taxon>Bacteria</taxon>
        <taxon>Pseudomonadati</taxon>
        <taxon>Pseudomonadota</taxon>
        <taxon>Alphaproteobacteria</taxon>
        <taxon>Rhodobacterales</taxon>
        <taxon>Paracoccaceae</taxon>
        <taxon>Paracoccus</taxon>
    </lineage>
</organism>